<dbReference type="AlphaFoldDB" id="A0AAU7QBI1"/>
<accession>A0AAU7QBI1</accession>
<gene>
    <name evidence="1" type="ORF">ABK905_02625</name>
</gene>
<dbReference type="Gene3D" id="3.10.670.10">
    <property type="entry name" value="Secreted effector protein ssei"/>
    <property type="match status" value="1"/>
</dbReference>
<sequence length="412" mass="46444">MNRNGPTLSKKSISNDYPLIKYKDFTKIKLAIAFPYREAGHPGKYARGALLLREPIWYKTAAIRYHYRFVKKASPSADATPPILSATRTVISSYKRLHDIHKNYNLNVAFPFLILKEAKLLTAPEAEDMQQKVTHAFGHNSPPQGYMSSMLDILTSTELLEIKPGKLLGIFHDEVFLIHLMLSMGDGRFAGVNNNFFNPQITAGPSIIMAEEMGTFIDGKLTVRGSQEQYLVTAGNPINAPVNETVMSSKLALQTIIGPTENDEENLRPISHTARESALTQDGWTLATSPDNERVLTLKMEPISQSIHPVHSLEMAHIIRGLLYANSRLPDLDEVLCIDLICIFDGFTVLSQRGQTLADNLRLDVQLYPYLQTDSIKQRHPQWFTRFSPITGKNRVSRTRADKFHRDKRRGS</sequence>
<reference evidence="1" key="1">
    <citation type="submission" date="2024-06" db="EMBL/GenBank/DDBJ databases">
        <authorList>
            <person name="Coelho C."/>
            <person name="Bento M."/>
            <person name="Garcia E."/>
            <person name="Camelo A."/>
            <person name="Brandao I."/>
            <person name="Espirito Santo C."/>
            <person name="Trovao J."/>
            <person name="Verissimo A."/>
            <person name="Costa J."/>
            <person name="Tiago I."/>
        </authorList>
    </citation>
    <scope>NUCLEOTIDE SEQUENCE</scope>
    <source>
        <strain evidence="1">KWT182</strain>
    </source>
</reference>
<name>A0AAU7QBI1_9GAMM</name>
<evidence type="ECO:0000313" key="1">
    <source>
        <dbReference type="EMBL" id="XBS70196.1"/>
    </source>
</evidence>
<dbReference type="EMBL" id="CP157947">
    <property type="protein sequence ID" value="XBS70196.1"/>
    <property type="molecule type" value="Genomic_DNA"/>
</dbReference>
<proteinExistence type="predicted"/>
<organism evidence="1">
    <name type="scientific">Acerihabitans sp. KWT182</name>
    <dbReference type="NCBI Taxonomy" id="3157919"/>
    <lineage>
        <taxon>Bacteria</taxon>
        <taxon>Pseudomonadati</taxon>
        <taxon>Pseudomonadota</taxon>
        <taxon>Gammaproteobacteria</taxon>
        <taxon>Enterobacterales</taxon>
        <taxon>Pectobacteriaceae</taxon>
        <taxon>Acerihabitans</taxon>
    </lineage>
</organism>
<protein>
    <submittedName>
        <fullName evidence="1">Uncharacterized protein</fullName>
    </submittedName>
</protein>